<sequence>MEKNPFELPLELLFGMAGRINKKRGFLFVSKVLGKHIPVIPAVSLVSGALLGARLLENYYGQQVDTTTLVEGLMNQEMSQVVHQQLIQKPFELPEHVLFIGFAETATALGHSMFSCFQNNAHYIHTTREVIQDFQPSITFEEEHSHAVAQRMYLSDDSWLATDAPIVLVDDEITTGKTALNIIREIQMKYPRSHYIVASLLDWRSDEDCKRFEELQSELDITITNVSFVKGQIKVEGAPVEKAEIEKNSCAEQSRGTSSIIKIEAAKWPQMNYSSIDSRGCSNNRPYLMQTGRFGIQSSDQYELNTYCRQMGIELRARRTGKALCMGTGEFMYIPMLIAAHMGDDVWYQSTTRSPIYPSKMDKYAVKNAFSFQSPEDPLVLNFCYNIPDDCYSDVFVFFERGTTEERLLSFYTVLNNLSIPNKYAVFFG</sequence>
<dbReference type="InterPro" id="IPR022537">
    <property type="entry name" value="TRSP_dom"/>
</dbReference>
<organism evidence="3 4">
    <name type="scientific">Brevibacillus reuszeri</name>
    <dbReference type="NCBI Taxonomy" id="54915"/>
    <lineage>
        <taxon>Bacteria</taxon>
        <taxon>Bacillati</taxon>
        <taxon>Bacillota</taxon>
        <taxon>Bacilli</taxon>
        <taxon>Bacillales</taxon>
        <taxon>Paenibacillaceae</taxon>
        <taxon>Brevibacillus</taxon>
    </lineage>
</organism>
<name>A0ABQ0TVR5_9BACL</name>
<comment type="caution">
    <text evidence="3">The sequence shown here is derived from an EMBL/GenBank/DDBJ whole genome shotgun (WGS) entry which is preliminary data.</text>
</comment>
<keyword evidence="4" id="KW-1185">Reference proteome</keyword>
<evidence type="ECO:0000259" key="2">
    <source>
        <dbReference type="Pfam" id="PF15609"/>
    </source>
</evidence>
<dbReference type="InterPro" id="IPR029057">
    <property type="entry name" value="PRTase-like"/>
</dbReference>
<dbReference type="PIRSF" id="PIRSF020967">
    <property type="entry name" value="UCP020967"/>
    <property type="match status" value="1"/>
</dbReference>
<dbReference type="InterPro" id="IPR000836">
    <property type="entry name" value="PRTase_dom"/>
</dbReference>
<proteinExistence type="predicted"/>
<gene>
    <name evidence="3" type="ORF">BRE01_56630</name>
</gene>
<protein>
    <recommendedName>
        <fullName evidence="5">Adenine/guanine phosphoribosyltransferase</fullName>
    </recommendedName>
</protein>
<dbReference type="InterPro" id="IPR011214">
    <property type="entry name" value="UCP020967"/>
</dbReference>
<accession>A0ABQ0TVR5</accession>
<dbReference type="CDD" id="cd06223">
    <property type="entry name" value="PRTases_typeI"/>
    <property type="match status" value="1"/>
</dbReference>
<dbReference type="SUPFAM" id="SSF53271">
    <property type="entry name" value="PRTase-like"/>
    <property type="match status" value="1"/>
</dbReference>
<evidence type="ECO:0008006" key="5">
    <source>
        <dbReference type="Google" id="ProtNLM"/>
    </source>
</evidence>
<evidence type="ECO:0000259" key="1">
    <source>
        <dbReference type="Pfam" id="PF12500"/>
    </source>
</evidence>
<reference evidence="3 4" key="1">
    <citation type="submission" date="2019-06" db="EMBL/GenBank/DDBJ databases">
        <title>Whole genome shotgun sequence of Brevibacillus reuszeri NBRC 15719.</title>
        <authorList>
            <person name="Hosoyama A."/>
            <person name="Uohara A."/>
            <person name="Ohji S."/>
            <person name="Ichikawa N."/>
        </authorList>
    </citation>
    <scope>NUCLEOTIDE SEQUENCE [LARGE SCALE GENOMIC DNA]</scope>
    <source>
        <strain evidence="3 4">NBRC 15719</strain>
    </source>
</reference>
<dbReference type="Pfam" id="PF15609">
    <property type="entry name" value="PRTase_2"/>
    <property type="match status" value="1"/>
</dbReference>
<dbReference type="Pfam" id="PF12500">
    <property type="entry name" value="TRSP"/>
    <property type="match status" value="1"/>
</dbReference>
<feature type="domain" description="TRSP" evidence="1">
    <location>
        <begin position="290"/>
        <end position="413"/>
    </location>
</feature>
<dbReference type="EMBL" id="BJON01000024">
    <property type="protein sequence ID" value="GED71961.1"/>
    <property type="molecule type" value="Genomic_DNA"/>
</dbReference>
<dbReference type="Proteomes" id="UP000319578">
    <property type="component" value="Unassembled WGS sequence"/>
</dbReference>
<evidence type="ECO:0000313" key="3">
    <source>
        <dbReference type="EMBL" id="GED71961.1"/>
    </source>
</evidence>
<dbReference type="InterPro" id="IPR041688">
    <property type="entry name" value="PRTase_2"/>
</dbReference>
<feature type="domain" description="Orotate phosphoribosyltransferase-like" evidence="2">
    <location>
        <begin position="13"/>
        <end position="232"/>
    </location>
</feature>
<evidence type="ECO:0000313" key="4">
    <source>
        <dbReference type="Proteomes" id="UP000319578"/>
    </source>
</evidence>